<proteinExistence type="predicted"/>
<organism evidence="1 2">
    <name type="scientific">Hygrophoropsis aurantiaca</name>
    <dbReference type="NCBI Taxonomy" id="72124"/>
    <lineage>
        <taxon>Eukaryota</taxon>
        <taxon>Fungi</taxon>
        <taxon>Dikarya</taxon>
        <taxon>Basidiomycota</taxon>
        <taxon>Agaricomycotina</taxon>
        <taxon>Agaricomycetes</taxon>
        <taxon>Agaricomycetidae</taxon>
        <taxon>Boletales</taxon>
        <taxon>Coniophorineae</taxon>
        <taxon>Hygrophoropsidaceae</taxon>
        <taxon>Hygrophoropsis</taxon>
    </lineage>
</organism>
<dbReference type="EMBL" id="MU267761">
    <property type="protein sequence ID" value="KAH7909411.1"/>
    <property type="molecule type" value="Genomic_DNA"/>
</dbReference>
<accession>A0ACB8A7G8</accession>
<gene>
    <name evidence="1" type="ORF">BJ138DRAFT_1155327</name>
</gene>
<evidence type="ECO:0000313" key="2">
    <source>
        <dbReference type="Proteomes" id="UP000790377"/>
    </source>
</evidence>
<sequence length="449" mass="49549">MFGESDSESPRVPSPWDSLTSVSPSPPRHTEVLNRGIPRLVPEAEEGNIEYKLQLLSPSPSRFTRLVTQMKWRLLEGGGQAYYELGVADSGMLVGLPQRELEESLETLEMMAGEIGASVIVVKEIEVPPELSNLAESQVDRWDGTERRREMLSITPEDVSSTELDTEFSTSTDFTDIEDETLASVEPTRSSKASHLRQAVSQVAHQPSYDSTLAIFTMDPESDSADHADSEFAPDSTTMSIDLEIAAVYKPRPVRRRVHPSSSLNHSVNHSDKRGKSKKHQRNFPIPASNASRVPDAPQSTDESNVDQPDAALAKQAQAQQRRLARDRRRDLKRNALLTHVATNRSNGPRKGIKNPASSPLTSTHLSDSLVSGLESLHVTMESVSLPDVSLISSVDCKLVVQPPEHERTVDAKRSIPVSTEPRLIVEVLVVRKMSLEEAFLDFGGFSLH</sequence>
<name>A0ACB8A7G8_9AGAM</name>
<reference evidence="1" key="1">
    <citation type="journal article" date="2021" name="New Phytol.">
        <title>Evolutionary innovations through gain and loss of genes in the ectomycorrhizal Boletales.</title>
        <authorList>
            <person name="Wu G."/>
            <person name="Miyauchi S."/>
            <person name="Morin E."/>
            <person name="Kuo A."/>
            <person name="Drula E."/>
            <person name="Varga T."/>
            <person name="Kohler A."/>
            <person name="Feng B."/>
            <person name="Cao Y."/>
            <person name="Lipzen A."/>
            <person name="Daum C."/>
            <person name="Hundley H."/>
            <person name="Pangilinan J."/>
            <person name="Johnson J."/>
            <person name="Barry K."/>
            <person name="LaButti K."/>
            <person name="Ng V."/>
            <person name="Ahrendt S."/>
            <person name="Min B."/>
            <person name="Choi I.G."/>
            <person name="Park H."/>
            <person name="Plett J.M."/>
            <person name="Magnuson J."/>
            <person name="Spatafora J.W."/>
            <person name="Nagy L.G."/>
            <person name="Henrissat B."/>
            <person name="Grigoriev I.V."/>
            <person name="Yang Z.L."/>
            <person name="Xu J."/>
            <person name="Martin F.M."/>
        </authorList>
    </citation>
    <scope>NUCLEOTIDE SEQUENCE</scope>
    <source>
        <strain evidence="1">ATCC 28755</strain>
    </source>
</reference>
<protein>
    <submittedName>
        <fullName evidence="1">Uncharacterized protein</fullName>
    </submittedName>
</protein>
<dbReference type="Proteomes" id="UP000790377">
    <property type="component" value="Unassembled WGS sequence"/>
</dbReference>
<evidence type="ECO:0000313" key="1">
    <source>
        <dbReference type="EMBL" id="KAH7909411.1"/>
    </source>
</evidence>
<comment type="caution">
    <text evidence="1">The sequence shown here is derived from an EMBL/GenBank/DDBJ whole genome shotgun (WGS) entry which is preliminary data.</text>
</comment>
<keyword evidence="2" id="KW-1185">Reference proteome</keyword>